<name>A0A1I8EHE8_WUCBA</name>
<dbReference type="AlphaFoldDB" id="A0A1I8EHE8"/>
<feature type="transmembrane region" description="Helical" evidence="1">
    <location>
        <begin position="7"/>
        <end position="27"/>
    </location>
</feature>
<proteinExistence type="predicted"/>
<dbReference type="WBParaSite" id="maker-PairedContig_2064-snap-gene-0.1-mRNA-1">
    <property type="protein sequence ID" value="maker-PairedContig_2064-snap-gene-0.1-mRNA-1"/>
    <property type="gene ID" value="maker-PairedContig_2064-snap-gene-0.1"/>
</dbReference>
<accession>A0A1I8EHE8</accession>
<evidence type="ECO:0000313" key="2">
    <source>
        <dbReference type="WBParaSite" id="maker-PairedContig_2064-snap-gene-0.1-mRNA-1"/>
    </source>
</evidence>
<keyword evidence="1" id="KW-0812">Transmembrane</keyword>
<keyword evidence="1" id="KW-0472">Membrane</keyword>
<reference evidence="2" key="1">
    <citation type="submission" date="2016-11" db="UniProtKB">
        <authorList>
            <consortium name="WormBaseParasite"/>
        </authorList>
    </citation>
    <scope>IDENTIFICATION</scope>
    <source>
        <strain evidence="2">pt0022</strain>
    </source>
</reference>
<sequence>MCENFRFCMLLAMKVAYSLFLIFVFLWTSVVPKSIGQIEAPVMEPMRYKKWTRLEPSVRFFDKRWTRLEPSVRFFDKR</sequence>
<protein>
    <submittedName>
        <fullName evidence="2">Uncharacterized protein</fullName>
    </submittedName>
</protein>
<keyword evidence="1" id="KW-1133">Transmembrane helix</keyword>
<evidence type="ECO:0000256" key="1">
    <source>
        <dbReference type="SAM" id="Phobius"/>
    </source>
</evidence>
<organism evidence="2">
    <name type="scientific">Wuchereria bancrofti</name>
    <dbReference type="NCBI Taxonomy" id="6293"/>
    <lineage>
        <taxon>Eukaryota</taxon>
        <taxon>Metazoa</taxon>
        <taxon>Ecdysozoa</taxon>
        <taxon>Nematoda</taxon>
        <taxon>Chromadorea</taxon>
        <taxon>Rhabditida</taxon>
        <taxon>Spirurina</taxon>
        <taxon>Spiruromorpha</taxon>
        <taxon>Filarioidea</taxon>
        <taxon>Onchocercidae</taxon>
        <taxon>Wuchereria</taxon>
    </lineage>
</organism>